<dbReference type="EMBL" id="CM047910">
    <property type="protein sequence ID" value="KAJ0075775.1"/>
    <property type="molecule type" value="Genomic_DNA"/>
</dbReference>
<comment type="caution">
    <text evidence="1">The sequence shown here is derived from an EMBL/GenBank/DDBJ whole genome shotgun (WGS) entry which is preliminary data.</text>
</comment>
<name>A0ACC0ZUE1_9ROSI</name>
<evidence type="ECO:0000313" key="2">
    <source>
        <dbReference type="Proteomes" id="UP001164250"/>
    </source>
</evidence>
<sequence length="103" mass="11696">MAGLLRSLKRSQLLYNSILLNTTKQNKALFISNLNPISQTTTRNYMGEMRKAAFQDKILRLLRNEIEYELERFPPKQAQCGVRNGLGGILGVTSPMFKSMICT</sequence>
<gene>
    <name evidence="1" type="ORF">Patl1_34705</name>
</gene>
<organism evidence="1 2">
    <name type="scientific">Pistacia atlantica</name>
    <dbReference type="NCBI Taxonomy" id="434234"/>
    <lineage>
        <taxon>Eukaryota</taxon>
        <taxon>Viridiplantae</taxon>
        <taxon>Streptophyta</taxon>
        <taxon>Embryophyta</taxon>
        <taxon>Tracheophyta</taxon>
        <taxon>Spermatophyta</taxon>
        <taxon>Magnoliopsida</taxon>
        <taxon>eudicotyledons</taxon>
        <taxon>Gunneridae</taxon>
        <taxon>Pentapetalae</taxon>
        <taxon>rosids</taxon>
        <taxon>malvids</taxon>
        <taxon>Sapindales</taxon>
        <taxon>Anacardiaceae</taxon>
        <taxon>Pistacia</taxon>
    </lineage>
</organism>
<accession>A0ACC0ZUE1</accession>
<dbReference type="Proteomes" id="UP001164250">
    <property type="component" value="Chromosome 15"/>
</dbReference>
<proteinExistence type="predicted"/>
<protein>
    <submittedName>
        <fullName evidence="1">Uncharacterized protein</fullName>
    </submittedName>
</protein>
<reference evidence="2" key="1">
    <citation type="journal article" date="2023" name="G3 (Bethesda)">
        <title>Genome assembly and association tests identify interacting loci associated with vigor, precocity, and sex in interspecific pistachio rootstocks.</title>
        <authorList>
            <person name="Palmer W."/>
            <person name="Jacygrad E."/>
            <person name="Sagayaradj S."/>
            <person name="Cavanaugh K."/>
            <person name="Han R."/>
            <person name="Bertier L."/>
            <person name="Beede B."/>
            <person name="Kafkas S."/>
            <person name="Golino D."/>
            <person name="Preece J."/>
            <person name="Michelmore R."/>
        </authorList>
    </citation>
    <scope>NUCLEOTIDE SEQUENCE [LARGE SCALE GENOMIC DNA]</scope>
</reference>
<evidence type="ECO:0000313" key="1">
    <source>
        <dbReference type="EMBL" id="KAJ0075775.1"/>
    </source>
</evidence>
<keyword evidence="2" id="KW-1185">Reference proteome</keyword>